<accession>A0A8S0UZ11</accession>
<dbReference type="GO" id="GO:0008374">
    <property type="term" value="F:O-acyltransferase activity"/>
    <property type="evidence" value="ECO:0007669"/>
    <property type="project" value="InterPro"/>
</dbReference>
<proteinExistence type="predicted"/>
<dbReference type="PANTHER" id="PTHR31650">
    <property type="entry name" value="O-ACYLTRANSFERASE (WSD1-LIKE) FAMILY PROTEIN"/>
    <property type="match status" value="1"/>
</dbReference>
<dbReference type="Gramene" id="OE9A089454T1">
    <property type="protein sequence ID" value="OE9A089454C1"/>
    <property type="gene ID" value="OE9A089454"/>
</dbReference>
<dbReference type="PANTHER" id="PTHR31650:SF51">
    <property type="entry name" value="O-ACYLTRANSFERASE WSD1-LIKE ISOFORM X1"/>
    <property type="match status" value="1"/>
</dbReference>
<dbReference type="InterPro" id="IPR045034">
    <property type="entry name" value="O-acyltransferase_WSD1-like"/>
</dbReference>
<dbReference type="EMBL" id="CACTIH010009108">
    <property type="protein sequence ID" value="CAA3024471.1"/>
    <property type="molecule type" value="Genomic_DNA"/>
</dbReference>
<dbReference type="GO" id="GO:0019432">
    <property type="term" value="P:triglyceride biosynthetic process"/>
    <property type="evidence" value="ECO:0007669"/>
    <property type="project" value="TreeGrafter"/>
</dbReference>
<reference evidence="1 2" key="1">
    <citation type="submission" date="2019-12" db="EMBL/GenBank/DDBJ databases">
        <authorList>
            <person name="Alioto T."/>
            <person name="Alioto T."/>
            <person name="Gomez Garrido J."/>
        </authorList>
    </citation>
    <scope>NUCLEOTIDE SEQUENCE [LARGE SCALE GENOMIC DNA]</scope>
</reference>
<evidence type="ECO:0000313" key="1">
    <source>
        <dbReference type="EMBL" id="CAA3024471.1"/>
    </source>
</evidence>
<dbReference type="GO" id="GO:0005886">
    <property type="term" value="C:plasma membrane"/>
    <property type="evidence" value="ECO:0007669"/>
    <property type="project" value="TreeGrafter"/>
</dbReference>
<keyword evidence="2" id="KW-1185">Reference proteome</keyword>
<name>A0A8S0UZ11_OLEEU</name>
<comment type="caution">
    <text evidence="1">The sequence shown here is derived from an EMBL/GenBank/DDBJ whole genome shotgun (WGS) entry which is preliminary data.</text>
</comment>
<dbReference type="Proteomes" id="UP000594638">
    <property type="component" value="Unassembled WGS sequence"/>
</dbReference>
<protein>
    <submittedName>
        <fullName evidence="1">O-acyltransferase WSD1-like</fullName>
    </submittedName>
</protein>
<sequence>MSPGAQYLKSSALSLYIVGVMELEIPIDESIYMPFLRELFIPINHRFSSIMVFKERGEKKWKRVEVNLKDHVNVPVLPSGLSTDYYDECFNEYLSKLAWEQLPESRPLWEVHIFNYPTKHVGM</sequence>
<evidence type="ECO:0000313" key="2">
    <source>
        <dbReference type="Proteomes" id="UP000594638"/>
    </source>
</evidence>
<organism evidence="1 2">
    <name type="scientific">Olea europaea subsp. europaea</name>
    <dbReference type="NCBI Taxonomy" id="158383"/>
    <lineage>
        <taxon>Eukaryota</taxon>
        <taxon>Viridiplantae</taxon>
        <taxon>Streptophyta</taxon>
        <taxon>Embryophyta</taxon>
        <taxon>Tracheophyta</taxon>
        <taxon>Spermatophyta</taxon>
        <taxon>Magnoliopsida</taxon>
        <taxon>eudicotyledons</taxon>
        <taxon>Gunneridae</taxon>
        <taxon>Pentapetalae</taxon>
        <taxon>asterids</taxon>
        <taxon>lamiids</taxon>
        <taxon>Lamiales</taxon>
        <taxon>Oleaceae</taxon>
        <taxon>Oleeae</taxon>
        <taxon>Olea</taxon>
    </lineage>
</organism>
<dbReference type="OrthoDB" id="619536at2759"/>
<dbReference type="AlphaFoldDB" id="A0A8S0UZ11"/>
<gene>
    <name evidence="1" type="ORF">OLEA9_A089454</name>
</gene>